<name>A0A5C8K4Z2_9BACT</name>
<keyword evidence="2" id="KW-1185">Reference proteome</keyword>
<gene>
    <name evidence="1" type="ORF">FVR03_13000</name>
</gene>
<reference evidence="1 2" key="1">
    <citation type="submission" date="2019-08" db="EMBL/GenBank/DDBJ databases">
        <authorList>
            <person name="Shi S."/>
        </authorList>
    </citation>
    <scope>NUCLEOTIDE SEQUENCE [LARGE SCALE GENOMIC DNA]</scope>
    <source>
        <strain evidence="1 2">GY10130</strain>
    </source>
</reference>
<sequence>MVVSDSFWMTEAALDHLQLKFLRKAKIIRIISQQKELILNNVLRQVATERTPLPGAPIENKLSGEGALDFYFLDFFVPFCIKTNRTKKPAMK</sequence>
<evidence type="ECO:0000313" key="2">
    <source>
        <dbReference type="Proteomes" id="UP000321926"/>
    </source>
</evidence>
<accession>A0A5C8K4Z2</accession>
<proteinExistence type="predicted"/>
<comment type="caution">
    <text evidence="1">The sequence shown here is derived from an EMBL/GenBank/DDBJ whole genome shotgun (WGS) entry which is preliminary data.</text>
</comment>
<dbReference type="Proteomes" id="UP000321926">
    <property type="component" value="Unassembled WGS sequence"/>
</dbReference>
<organism evidence="1 2">
    <name type="scientific">Pontibacter qinzhouensis</name>
    <dbReference type="NCBI Taxonomy" id="2603253"/>
    <lineage>
        <taxon>Bacteria</taxon>
        <taxon>Pseudomonadati</taxon>
        <taxon>Bacteroidota</taxon>
        <taxon>Cytophagia</taxon>
        <taxon>Cytophagales</taxon>
        <taxon>Hymenobacteraceae</taxon>
        <taxon>Pontibacter</taxon>
    </lineage>
</organism>
<dbReference type="AlphaFoldDB" id="A0A5C8K4Z2"/>
<protein>
    <submittedName>
        <fullName evidence="1">Uncharacterized protein</fullName>
    </submittedName>
</protein>
<dbReference type="EMBL" id="VRTY01000045">
    <property type="protein sequence ID" value="TXK44945.1"/>
    <property type="molecule type" value="Genomic_DNA"/>
</dbReference>
<dbReference type="RefSeq" id="WP_147922184.1">
    <property type="nucleotide sequence ID" value="NZ_VRTY01000045.1"/>
</dbReference>
<evidence type="ECO:0000313" key="1">
    <source>
        <dbReference type="EMBL" id="TXK44945.1"/>
    </source>
</evidence>